<evidence type="ECO:0000313" key="3">
    <source>
        <dbReference type="EMBL" id="PSM40365.1"/>
    </source>
</evidence>
<protein>
    <submittedName>
        <fullName evidence="3">PPOX class F420-dependent oxidoreductase</fullName>
    </submittedName>
</protein>
<gene>
    <name evidence="3" type="ORF">C6Y14_27125</name>
</gene>
<dbReference type="GO" id="GO:0070967">
    <property type="term" value="F:coenzyme F420 binding"/>
    <property type="evidence" value="ECO:0007669"/>
    <property type="project" value="TreeGrafter"/>
</dbReference>
<dbReference type="InterPro" id="IPR019920">
    <property type="entry name" value="F420-binding_dom_put"/>
</dbReference>
<keyword evidence="4" id="KW-1185">Reference proteome</keyword>
<dbReference type="InterPro" id="IPR052019">
    <property type="entry name" value="F420H2_bilvrd_red/Heme_oxyg"/>
</dbReference>
<dbReference type="GO" id="GO:0016627">
    <property type="term" value="F:oxidoreductase activity, acting on the CH-CH group of donors"/>
    <property type="evidence" value="ECO:0007669"/>
    <property type="project" value="TreeGrafter"/>
</dbReference>
<dbReference type="Proteomes" id="UP000240429">
    <property type="component" value="Unassembled WGS sequence"/>
</dbReference>
<dbReference type="AlphaFoldDB" id="A0A2P8Q2E6"/>
<dbReference type="OrthoDB" id="162914at2"/>
<accession>A0A2P8Q2E6</accession>
<comment type="caution">
    <text evidence="3">The sequence shown here is derived from an EMBL/GenBank/DDBJ whole genome shotgun (WGS) entry which is preliminary data.</text>
</comment>
<dbReference type="InterPro" id="IPR011576">
    <property type="entry name" value="Pyridox_Oxase_N"/>
</dbReference>
<organism evidence="3 4">
    <name type="scientific">Streptomyces dioscori</name>
    <dbReference type="NCBI Taxonomy" id="2109333"/>
    <lineage>
        <taxon>Bacteria</taxon>
        <taxon>Bacillati</taxon>
        <taxon>Actinomycetota</taxon>
        <taxon>Actinomycetes</taxon>
        <taxon>Kitasatosporales</taxon>
        <taxon>Streptomycetaceae</taxon>
        <taxon>Streptomyces</taxon>
        <taxon>Streptomyces aurantiacus group</taxon>
    </lineage>
</organism>
<evidence type="ECO:0000256" key="1">
    <source>
        <dbReference type="ARBA" id="ARBA00023002"/>
    </source>
</evidence>
<sequence>MPTTPLPPEAQDMLRHANPAVMATLRPDGTPVSTATGYMWEGGRILISLDESRVRIKHLRRDPRVTLTVFDGDDWYTHLTLIGRVTEMYEDDGLRDIDRMALHITGSPYPDRVRLRISAWIEVERWHSWKVANDGPAFTEAPS</sequence>
<dbReference type="SUPFAM" id="SSF50475">
    <property type="entry name" value="FMN-binding split barrel"/>
    <property type="match status" value="1"/>
</dbReference>
<proteinExistence type="predicted"/>
<dbReference type="Pfam" id="PF01243">
    <property type="entry name" value="PNPOx_N"/>
    <property type="match status" value="1"/>
</dbReference>
<dbReference type="NCBIfam" id="TIGR03618">
    <property type="entry name" value="Rv1155_F420"/>
    <property type="match status" value="1"/>
</dbReference>
<dbReference type="GO" id="GO:0005829">
    <property type="term" value="C:cytosol"/>
    <property type="evidence" value="ECO:0007669"/>
    <property type="project" value="TreeGrafter"/>
</dbReference>
<dbReference type="InterPro" id="IPR012349">
    <property type="entry name" value="Split_barrel_FMN-bd"/>
</dbReference>
<dbReference type="RefSeq" id="WP_107019445.1">
    <property type="nucleotide sequence ID" value="NZ_KZ679048.1"/>
</dbReference>
<dbReference type="PANTHER" id="PTHR35176">
    <property type="entry name" value="HEME OXYGENASE HI_0854-RELATED"/>
    <property type="match status" value="1"/>
</dbReference>
<dbReference type="Gene3D" id="2.30.110.10">
    <property type="entry name" value="Electron Transport, Fmn-binding Protein, Chain A"/>
    <property type="match status" value="1"/>
</dbReference>
<name>A0A2P8Q2E6_9ACTN</name>
<reference evidence="3 4" key="1">
    <citation type="submission" date="2018-03" db="EMBL/GenBank/DDBJ databases">
        <title>Streptomyces dioscori sp. nov., a novel endophytic actinobacterium isolated from bulbil of Dioscorea bulbifera L.</title>
        <authorList>
            <person name="Zhikuan W."/>
        </authorList>
    </citation>
    <scope>NUCLEOTIDE SEQUENCE [LARGE SCALE GENOMIC DNA]</scope>
    <source>
        <strain evidence="3 4">A217</strain>
    </source>
</reference>
<dbReference type="PANTHER" id="PTHR35176:SF6">
    <property type="entry name" value="HEME OXYGENASE HI_0854-RELATED"/>
    <property type="match status" value="1"/>
</dbReference>
<evidence type="ECO:0000259" key="2">
    <source>
        <dbReference type="Pfam" id="PF01243"/>
    </source>
</evidence>
<keyword evidence="1" id="KW-0560">Oxidoreductase</keyword>
<feature type="domain" description="Pyridoxamine 5'-phosphate oxidase N-terminal" evidence="2">
    <location>
        <begin position="6"/>
        <end position="129"/>
    </location>
</feature>
<evidence type="ECO:0000313" key="4">
    <source>
        <dbReference type="Proteomes" id="UP000240429"/>
    </source>
</evidence>
<dbReference type="EMBL" id="PYBJ01000019">
    <property type="protein sequence ID" value="PSM40365.1"/>
    <property type="molecule type" value="Genomic_DNA"/>
</dbReference>